<dbReference type="InterPro" id="IPR018485">
    <property type="entry name" value="FGGY_C"/>
</dbReference>
<feature type="domain" description="Carbohydrate kinase FGGY N-terminal" evidence="4">
    <location>
        <begin position="160"/>
        <end position="311"/>
    </location>
</feature>
<evidence type="ECO:0008006" key="8">
    <source>
        <dbReference type="Google" id="ProtNLM"/>
    </source>
</evidence>
<dbReference type="EMBL" id="FN668646">
    <property type="protein sequence ID" value="CBK22045.2"/>
    <property type="molecule type" value="Genomic_DNA"/>
</dbReference>
<dbReference type="Pfam" id="PF00370">
    <property type="entry name" value="FGGY_N"/>
    <property type="match status" value="2"/>
</dbReference>
<dbReference type="FunFam" id="3.30.420.40:FF:000118">
    <property type="entry name" value="Xylulose kinase 2"/>
    <property type="match status" value="2"/>
</dbReference>
<evidence type="ECO:0000256" key="3">
    <source>
        <dbReference type="ARBA" id="ARBA00022777"/>
    </source>
</evidence>
<keyword evidence="2" id="KW-0808">Transferase</keyword>
<evidence type="ECO:0000256" key="2">
    <source>
        <dbReference type="ARBA" id="ARBA00022679"/>
    </source>
</evidence>
<evidence type="ECO:0000313" key="7">
    <source>
        <dbReference type="Proteomes" id="UP000008312"/>
    </source>
</evidence>
<dbReference type="InterPro" id="IPR042024">
    <property type="entry name" value="D-XK_euk"/>
</dbReference>
<dbReference type="GO" id="GO:0005997">
    <property type="term" value="P:xylulose metabolic process"/>
    <property type="evidence" value="ECO:0007669"/>
    <property type="project" value="TreeGrafter"/>
</dbReference>
<dbReference type="GeneID" id="24919326"/>
<evidence type="ECO:0000259" key="4">
    <source>
        <dbReference type="Pfam" id="PF00370"/>
    </source>
</evidence>
<proteinExistence type="inferred from homology"/>
<dbReference type="Pfam" id="PF02782">
    <property type="entry name" value="FGGY_C"/>
    <property type="match status" value="2"/>
</dbReference>
<dbReference type="AlphaFoldDB" id="D8M1V6"/>
<dbReference type="PANTHER" id="PTHR10196:SF57">
    <property type="entry name" value="XYLULOSE KINASE"/>
    <property type="match status" value="1"/>
</dbReference>
<dbReference type="RefSeq" id="XP_012896093.1">
    <property type="nucleotide sequence ID" value="XM_013040639.1"/>
</dbReference>
<feature type="domain" description="Carbohydrate kinase FGGY C-terminal" evidence="5">
    <location>
        <begin position="871"/>
        <end position="1053"/>
    </location>
</feature>
<sequence length="1110" mass="122826">MHKILSIFVLYIIVLHSYFKCVVSAIHRYSYLDLFLGIDLSTQSCKATLLDSTLAVTHSATVIFEEDLPQYNAKGGILIREGGVVVSPTLMWVEALDLLFSRLKESGVSMNLIKSISIGAQQHGSVYWKKGSRSLLTNLCSNDSLVNQLKDAFSINESPIWMDSSTVSECAALEESMGGSMKLAEITGSKAYTRFTGNQIARIAKLYPEAYENTERISLVSSFATSILCGDYVNIDLSDGSGMNLLDIRTHKWHIPCLNACAPNLYERLGDPVPTTTLVGKIHSYFVEKYGLSPSCDIVCGSGDTPCSLVGLRMNRPGDIAISLGTSNTVFALMNECKTDIEGHVFVSPLDESKFCFIILFLDTYMKLLGFANGDLPRARTCQRYANNDWNVFSQLVEQSPPGNNGFIYIDRYVPEITPDSRVCGIFMFNGDGEKVDNLSPCECCRGIIESQVLSMRLHLEKTGFNQFERLIVTGGASVNHSILQIIADVFQADVFTINVKDSASVGAGIRGYIGWLKETNPAMSNETFFDERTNDESLRKVASPNHEVKHIYDEMLLKYSKLDINYYFLCVVSAIHRYSYLDLFLGIDLSTQSCKATLLDSTLAVTHSATVIFEEDLPQYNAKGGILIREGGVVVSPTLMWVEALDLLFSRLKESGVSMNLIKSIGVSGQQHGSVYWKKGSRSLLTNLCSNDSLVNQLKDAFSINESPIWMDSSTVSECAALEESMGGSMKLAEITGSKAYTRFTGNQIARIAKLYPEAYENTERISLVSSFATSILCGDYVNIDLSDGSGMNLLDIRTHKWHIPCLNACAPNLYERLGDPVPTTTLVGKIHSYFVEKYGLSPSCDIVCGSGDNPCSLVGLRMNRPGDIAISLGTSNTVFALMNECKTDIEGHVFVSPLDENMYMKMLCYSNGDFVRTRTCQRYANNDWNVFSQLVEQSPPGNNGFIYIDRYVPEITPDSRVCGIFMFNGDGEKVDNLSPCECCRGIIESQVLSMRLHLEKTGFNQFERLIVTGGASVNHSILQIIADVFQADVFTINVKDSASVGAGIRGYIGWLKETNPAMSNETFFDERTNDESLRKVASPNHEVKHIYDEMLLKYSKLESSLSIV</sequence>
<evidence type="ECO:0000256" key="1">
    <source>
        <dbReference type="ARBA" id="ARBA00009156"/>
    </source>
</evidence>
<accession>D8M1V6</accession>
<comment type="similarity">
    <text evidence="1">Belongs to the FGGY kinase family.</text>
</comment>
<gene>
    <name evidence="6" type="ORF">GSBLH_T00002119001</name>
</gene>
<evidence type="ECO:0000313" key="6">
    <source>
        <dbReference type="EMBL" id="CBK22045.2"/>
    </source>
</evidence>
<organism evidence="6">
    <name type="scientific">Blastocystis hominis</name>
    <dbReference type="NCBI Taxonomy" id="12968"/>
    <lineage>
        <taxon>Eukaryota</taxon>
        <taxon>Sar</taxon>
        <taxon>Stramenopiles</taxon>
        <taxon>Bigyra</taxon>
        <taxon>Opalozoa</taxon>
        <taxon>Opalinata</taxon>
        <taxon>Blastocystidae</taxon>
        <taxon>Blastocystis</taxon>
    </lineage>
</organism>
<dbReference type="GO" id="GO:0004856">
    <property type="term" value="F:D-xylulokinase activity"/>
    <property type="evidence" value="ECO:0007669"/>
    <property type="project" value="InterPro"/>
</dbReference>
<keyword evidence="3" id="KW-0418">Kinase</keyword>
<dbReference type="PANTHER" id="PTHR10196">
    <property type="entry name" value="SUGAR KINASE"/>
    <property type="match status" value="1"/>
</dbReference>
<feature type="domain" description="Carbohydrate kinase FGGY C-terminal" evidence="5">
    <location>
        <begin position="321"/>
        <end position="513"/>
    </location>
</feature>
<name>D8M1V6_BLAHO</name>
<dbReference type="Gene3D" id="3.30.420.40">
    <property type="match status" value="4"/>
</dbReference>
<dbReference type="OrthoDB" id="1728974at2759"/>
<evidence type="ECO:0000259" key="5">
    <source>
        <dbReference type="Pfam" id="PF02782"/>
    </source>
</evidence>
<reference evidence="6" key="1">
    <citation type="submission" date="2010-02" db="EMBL/GenBank/DDBJ databases">
        <title>Sequencing and annotation of the Blastocystis hominis genome.</title>
        <authorList>
            <person name="Wincker P."/>
        </authorList>
    </citation>
    <scope>NUCLEOTIDE SEQUENCE</scope>
    <source>
        <strain evidence="6">Singapore isolate B</strain>
    </source>
</reference>
<feature type="domain" description="Carbohydrate kinase FGGY N-terminal" evidence="4">
    <location>
        <begin position="710"/>
        <end position="861"/>
    </location>
</feature>
<dbReference type="InterPro" id="IPR043129">
    <property type="entry name" value="ATPase_NBD"/>
</dbReference>
<dbReference type="GO" id="GO:0005829">
    <property type="term" value="C:cytosol"/>
    <property type="evidence" value="ECO:0007669"/>
    <property type="project" value="TreeGrafter"/>
</dbReference>
<dbReference type="Proteomes" id="UP000008312">
    <property type="component" value="Unassembled WGS sequence"/>
</dbReference>
<dbReference type="CDD" id="cd07776">
    <property type="entry name" value="ASKHA_NBD_FGGY_SpXK-like"/>
    <property type="match status" value="2"/>
</dbReference>
<dbReference type="InterPro" id="IPR018484">
    <property type="entry name" value="FGGY_N"/>
</dbReference>
<protein>
    <recommendedName>
        <fullName evidence="8">Xylulokinase</fullName>
    </recommendedName>
</protein>
<keyword evidence="7" id="KW-1185">Reference proteome</keyword>
<dbReference type="SUPFAM" id="SSF53067">
    <property type="entry name" value="Actin-like ATPase domain"/>
    <property type="match status" value="4"/>
</dbReference>
<dbReference type="GO" id="GO:0042732">
    <property type="term" value="P:D-xylose metabolic process"/>
    <property type="evidence" value="ECO:0007669"/>
    <property type="project" value="InterPro"/>
</dbReference>
<dbReference type="InParanoid" id="D8M1V6"/>